<name>A0A9D1CT90_9FIRM</name>
<dbReference type="AlphaFoldDB" id="A0A9D1CT90"/>
<gene>
    <name evidence="1" type="ORF">IAB77_06180</name>
</gene>
<proteinExistence type="predicted"/>
<evidence type="ECO:0008006" key="3">
    <source>
        <dbReference type="Google" id="ProtNLM"/>
    </source>
</evidence>
<reference evidence="1" key="1">
    <citation type="submission" date="2020-10" db="EMBL/GenBank/DDBJ databases">
        <authorList>
            <person name="Gilroy R."/>
        </authorList>
    </citation>
    <scope>NUCLEOTIDE SEQUENCE</scope>
    <source>
        <strain evidence="1">ChiBcolR7-354</strain>
    </source>
</reference>
<dbReference type="EMBL" id="DVGA01000061">
    <property type="protein sequence ID" value="HIQ78829.1"/>
    <property type="molecule type" value="Genomic_DNA"/>
</dbReference>
<sequence>MRPRTRALSWDPGTANPKQREFFRSRALYTAYGGAKGGGKTWAVRTKALLGAYYYPGIRILIMRRTYPELLSNHIEPMRQALRPAFAKYSAERRAIYFANGSVIRFGHWAGEKSESEYNGQEFDWIFIDEATQFTYRAFQFLGSLLRGVNDIPKRMYLTCNPGGVGHRWVKRLFIDRKFVTGRENPEENENPDDYVFISATVEDNAALLRSSPGYLRLLSALPEDLRRAYRYGDWGAMGGSYFSEFDDAVHTAESFSPPKGWRKYRSFDYGLDMFACAWFAVDPEGRSYMYREYSASGLVAGEAARQMLLHTPPGEAVEATFAPPDMWSRQRETGRTIAEIFFEQGAPIVRAPNSRAQGHMLVKEALRIRQDGRPGLIFMRCCRETIDDMRDIQTNPKDPNDCAREPHEVTHRVDAVRYFCASRAALCPPEDEIEETEDGKISYFEFMTGRRPGKGETWL</sequence>
<comment type="caution">
    <text evidence="1">The sequence shown here is derived from an EMBL/GenBank/DDBJ whole genome shotgun (WGS) entry which is preliminary data.</text>
</comment>
<dbReference type="Gene3D" id="3.40.50.300">
    <property type="entry name" value="P-loop containing nucleotide triphosphate hydrolases"/>
    <property type="match status" value="1"/>
</dbReference>
<dbReference type="Proteomes" id="UP000824262">
    <property type="component" value="Unassembled WGS sequence"/>
</dbReference>
<protein>
    <recommendedName>
        <fullName evidence="3">Phage terminase large subunit N-terminal domain-containing protein</fullName>
    </recommendedName>
</protein>
<evidence type="ECO:0000313" key="2">
    <source>
        <dbReference type="Proteomes" id="UP000824262"/>
    </source>
</evidence>
<reference evidence="1" key="2">
    <citation type="journal article" date="2021" name="PeerJ">
        <title>Extensive microbial diversity within the chicken gut microbiome revealed by metagenomics and culture.</title>
        <authorList>
            <person name="Gilroy R."/>
            <person name="Ravi A."/>
            <person name="Getino M."/>
            <person name="Pursley I."/>
            <person name="Horton D.L."/>
            <person name="Alikhan N.F."/>
            <person name="Baker D."/>
            <person name="Gharbi K."/>
            <person name="Hall N."/>
            <person name="Watson M."/>
            <person name="Adriaenssens E.M."/>
            <person name="Foster-Nyarko E."/>
            <person name="Jarju S."/>
            <person name="Secka A."/>
            <person name="Antonio M."/>
            <person name="Oren A."/>
            <person name="Chaudhuri R.R."/>
            <person name="La Ragione R."/>
            <person name="Hildebrand F."/>
            <person name="Pallen M.J."/>
        </authorList>
    </citation>
    <scope>NUCLEOTIDE SEQUENCE</scope>
    <source>
        <strain evidence="1">ChiBcolR7-354</strain>
    </source>
</reference>
<accession>A0A9D1CT90</accession>
<dbReference type="Pfam" id="PF03237">
    <property type="entry name" value="Terminase_6N"/>
    <property type="match status" value="1"/>
</dbReference>
<dbReference type="Gene3D" id="3.30.420.280">
    <property type="match status" value="1"/>
</dbReference>
<evidence type="ECO:0000313" key="1">
    <source>
        <dbReference type="EMBL" id="HIQ78829.1"/>
    </source>
</evidence>
<dbReference type="InterPro" id="IPR027417">
    <property type="entry name" value="P-loop_NTPase"/>
</dbReference>
<organism evidence="1 2">
    <name type="scientific">Candidatus Scatomorpha intestinavium</name>
    <dbReference type="NCBI Taxonomy" id="2840922"/>
    <lineage>
        <taxon>Bacteria</taxon>
        <taxon>Bacillati</taxon>
        <taxon>Bacillota</taxon>
        <taxon>Clostridia</taxon>
        <taxon>Eubacteriales</taxon>
        <taxon>Candidatus Scatomorpha</taxon>
    </lineage>
</organism>